<dbReference type="EMBL" id="PUHY01000015">
    <property type="protein sequence ID" value="PQO29303.1"/>
    <property type="molecule type" value="Genomic_DNA"/>
</dbReference>
<dbReference type="GO" id="GO:0022900">
    <property type="term" value="P:electron transport chain"/>
    <property type="evidence" value="ECO:0007669"/>
    <property type="project" value="InterPro"/>
</dbReference>
<feature type="compositionally biased region" description="Gly residues" evidence="1">
    <location>
        <begin position="72"/>
        <end position="82"/>
    </location>
</feature>
<dbReference type="Pfam" id="PF01322">
    <property type="entry name" value="Cytochrom_C_2"/>
    <property type="match status" value="1"/>
</dbReference>
<organism evidence="3 4">
    <name type="scientific">Blastopirellula marina</name>
    <dbReference type="NCBI Taxonomy" id="124"/>
    <lineage>
        <taxon>Bacteria</taxon>
        <taxon>Pseudomonadati</taxon>
        <taxon>Planctomycetota</taxon>
        <taxon>Planctomycetia</taxon>
        <taxon>Pirellulales</taxon>
        <taxon>Pirellulaceae</taxon>
        <taxon>Blastopirellula</taxon>
    </lineage>
</organism>
<dbReference type="AlphaFoldDB" id="A0A2S8FAW2"/>
<reference evidence="3 4" key="1">
    <citation type="submission" date="2018-02" db="EMBL/GenBank/DDBJ databases">
        <title>Comparative genomes isolates from brazilian mangrove.</title>
        <authorList>
            <person name="Araujo J.E."/>
            <person name="Taketani R.G."/>
            <person name="Silva M.C.P."/>
            <person name="Loureco M.V."/>
            <person name="Andreote F.D."/>
        </authorList>
    </citation>
    <scope>NUCLEOTIDE SEQUENCE [LARGE SCALE GENOMIC DNA]</scope>
    <source>
        <strain evidence="3 4">Hex-1 MGV</strain>
    </source>
</reference>
<dbReference type="InterPro" id="IPR002321">
    <property type="entry name" value="Cyt_c_II"/>
</dbReference>
<dbReference type="Proteomes" id="UP000238322">
    <property type="component" value="Unassembled WGS sequence"/>
</dbReference>
<dbReference type="GO" id="GO:0009055">
    <property type="term" value="F:electron transfer activity"/>
    <property type="evidence" value="ECO:0007669"/>
    <property type="project" value="InterPro"/>
</dbReference>
<dbReference type="Gene3D" id="1.20.120.10">
    <property type="entry name" value="Cytochrome c/b562"/>
    <property type="match status" value="1"/>
</dbReference>
<comment type="caution">
    <text evidence="3">The sequence shown here is derived from an EMBL/GenBank/DDBJ whole genome shotgun (WGS) entry which is preliminary data.</text>
</comment>
<dbReference type="PROSITE" id="PS51009">
    <property type="entry name" value="CYTCII"/>
    <property type="match status" value="1"/>
</dbReference>
<dbReference type="RefSeq" id="WP_105332498.1">
    <property type="nucleotide sequence ID" value="NZ_PUHY01000015.1"/>
</dbReference>
<proteinExistence type="predicted"/>
<dbReference type="SUPFAM" id="SSF47175">
    <property type="entry name" value="Cytochromes"/>
    <property type="match status" value="1"/>
</dbReference>
<evidence type="ECO:0000256" key="1">
    <source>
        <dbReference type="SAM" id="MobiDB-lite"/>
    </source>
</evidence>
<dbReference type="GO" id="GO:0020037">
    <property type="term" value="F:heme binding"/>
    <property type="evidence" value="ECO:0007669"/>
    <property type="project" value="InterPro"/>
</dbReference>
<feature type="region of interest" description="Disordered" evidence="1">
    <location>
        <begin position="58"/>
        <end position="93"/>
    </location>
</feature>
<dbReference type="InterPro" id="IPR010980">
    <property type="entry name" value="Cyt_c/b562"/>
</dbReference>
<evidence type="ECO:0000313" key="3">
    <source>
        <dbReference type="EMBL" id="PQO29303.1"/>
    </source>
</evidence>
<dbReference type="GO" id="GO:0005506">
    <property type="term" value="F:iron ion binding"/>
    <property type="evidence" value="ECO:0007669"/>
    <property type="project" value="InterPro"/>
</dbReference>
<name>A0A2S8FAW2_9BACT</name>
<dbReference type="OrthoDB" id="290618at2"/>
<evidence type="ECO:0008006" key="5">
    <source>
        <dbReference type="Google" id="ProtNLM"/>
    </source>
</evidence>
<evidence type="ECO:0000313" key="4">
    <source>
        <dbReference type="Proteomes" id="UP000238322"/>
    </source>
</evidence>
<gene>
    <name evidence="3" type="ORF">C5Y83_24785</name>
</gene>
<evidence type="ECO:0000256" key="2">
    <source>
        <dbReference type="SAM" id="SignalP"/>
    </source>
</evidence>
<accession>A0A2S8FAW2</accession>
<keyword evidence="2" id="KW-0732">Signal</keyword>
<protein>
    <recommendedName>
        <fullName evidence="5">Cytochrome C</fullName>
    </recommendedName>
</protein>
<feature type="signal peptide" evidence="2">
    <location>
        <begin position="1"/>
        <end position="24"/>
    </location>
</feature>
<sequence>MRQMGLVIAFSILGICMASSAARAQDAQPRAKHRTFDEATTSIIFFKDVFAEALQGERPAALSENTQAPTGGSPGSMGGGGTPAPNNAGGSSEWAKIISPTTIQDEVKRLNSQLLDTVQNVRKFNGGGFEDARRDYTELAMLFAIISKYNGDVRWKEDALVARDLFARAGFNSKVGTDNSFKEAKSRSRDLEELVRGTSIPVPDGPEADPQATWDAIADRPPLMQRLEIAFDQRVKKMTANESEFQSNIEDILHEAEIIAAIGHAMQKEGFEYYDDEDYVGYCQQMQDAALAVVQAVKDNNADAARKAAGDVGQACSACHESYR</sequence>
<feature type="chain" id="PRO_5015578273" description="Cytochrome C" evidence="2">
    <location>
        <begin position="25"/>
        <end position="324"/>
    </location>
</feature>